<dbReference type="Proteomes" id="UP000002051">
    <property type="component" value="Chromosome 6"/>
</dbReference>
<gene>
    <name evidence="2" type="ordered locus">MTR_6g083060</name>
</gene>
<accession>A0A072UBM0</accession>
<reference evidence="3" key="3">
    <citation type="submission" date="2015-04" db="UniProtKB">
        <authorList>
            <consortium name="EnsemblPlants"/>
        </authorList>
    </citation>
    <scope>IDENTIFICATION</scope>
    <source>
        <strain evidence="3">cv. Jemalong A17</strain>
    </source>
</reference>
<organism evidence="2 4">
    <name type="scientific">Medicago truncatula</name>
    <name type="common">Barrel medic</name>
    <name type="synonym">Medicago tribuloides</name>
    <dbReference type="NCBI Taxonomy" id="3880"/>
    <lineage>
        <taxon>Eukaryota</taxon>
        <taxon>Viridiplantae</taxon>
        <taxon>Streptophyta</taxon>
        <taxon>Embryophyta</taxon>
        <taxon>Tracheophyta</taxon>
        <taxon>Spermatophyta</taxon>
        <taxon>Magnoliopsida</taxon>
        <taxon>eudicotyledons</taxon>
        <taxon>Gunneridae</taxon>
        <taxon>Pentapetalae</taxon>
        <taxon>rosids</taxon>
        <taxon>fabids</taxon>
        <taxon>Fabales</taxon>
        <taxon>Fabaceae</taxon>
        <taxon>Papilionoideae</taxon>
        <taxon>50 kb inversion clade</taxon>
        <taxon>NPAAA clade</taxon>
        <taxon>Hologalegina</taxon>
        <taxon>IRL clade</taxon>
        <taxon>Trifolieae</taxon>
        <taxon>Medicago</taxon>
    </lineage>
</organism>
<dbReference type="EnsemblPlants" id="KEH27007">
    <property type="protein sequence ID" value="KEH27007"/>
    <property type="gene ID" value="MTR_6g083060"/>
</dbReference>
<dbReference type="EMBL" id="CM001222">
    <property type="protein sequence ID" value="KEH27007.1"/>
    <property type="molecule type" value="Genomic_DNA"/>
</dbReference>
<keyword evidence="4" id="KW-1185">Reference proteome</keyword>
<keyword evidence="1" id="KW-1133">Transmembrane helix</keyword>
<dbReference type="AlphaFoldDB" id="A0A072UBM0"/>
<dbReference type="HOGENOM" id="CLU_1878516_0_0_1"/>
<proteinExistence type="predicted"/>
<evidence type="ECO:0000313" key="2">
    <source>
        <dbReference type="EMBL" id="KEH27007.1"/>
    </source>
</evidence>
<evidence type="ECO:0000313" key="3">
    <source>
        <dbReference type="EnsemblPlants" id="KEH27007"/>
    </source>
</evidence>
<sequence>MRWMAKALAYGLMEGRGPVNGKNRIQRRLYRVKVYREAETKLDYLTLRKALFLHHNHSHGNKVNYFVSQQFSRDLKIPFPSSSIWKMALPPCTGTSRPFRPLLNEVVVKSLPIMLIFEKFAVVFFVVGWQGIAVSV</sequence>
<reference evidence="2 4" key="2">
    <citation type="journal article" date="2014" name="BMC Genomics">
        <title>An improved genome release (version Mt4.0) for the model legume Medicago truncatula.</title>
        <authorList>
            <person name="Tang H."/>
            <person name="Krishnakumar V."/>
            <person name="Bidwell S."/>
            <person name="Rosen B."/>
            <person name="Chan A."/>
            <person name="Zhou S."/>
            <person name="Gentzbittel L."/>
            <person name="Childs K.L."/>
            <person name="Yandell M."/>
            <person name="Gundlach H."/>
            <person name="Mayer K.F."/>
            <person name="Schwartz D.C."/>
            <person name="Town C.D."/>
        </authorList>
    </citation>
    <scope>GENOME REANNOTATION</scope>
    <source>
        <strain evidence="2">A17</strain>
        <strain evidence="3 4">cv. Jemalong A17</strain>
    </source>
</reference>
<feature type="transmembrane region" description="Helical" evidence="1">
    <location>
        <begin position="106"/>
        <end position="132"/>
    </location>
</feature>
<name>A0A072UBM0_MEDTR</name>
<keyword evidence="1 2" id="KW-0812">Transmembrane</keyword>
<evidence type="ECO:0000313" key="4">
    <source>
        <dbReference type="Proteomes" id="UP000002051"/>
    </source>
</evidence>
<keyword evidence="1" id="KW-0472">Membrane</keyword>
<reference evidence="2 4" key="1">
    <citation type="journal article" date="2011" name="Nature">
        <title>The Medicago genome provides insight into the evolution of rhizobial symbioses.</title>
        <authorList>
            <person name="Young N.D."/>
            <person name="Debelle F."/>
            <person name="Oldroyd G.E."/>
            <person name="Geurts R."/>
            <person name="Cannon S.B."/>
            <person name="Udvardi M.K."/>
            <person name="Benedito V.A."/>
            <person name="Mayer K.F."/>
            <person name="Gouzy J."/>
            <person name="Schoof H."/>
            <person name="Van de Peer Y."/>
            <person name="Proost S."/>
            <person name="Cook D.R."/>
            <person name="Meyers B.C."/>
            <person name="Spannagl M."/>
            <person name="Cheung F."/>
            <person name="De Mita S."/>
            <person name="Krishnakumar V."/>
            <person name="Gundlach H."/>
            <person name="Zhou S."/>
            <person name="Mudge J."/>
            <person name="Bharti A.K."/>
            <person name="Murray J.D."/>
            <person name="Naoumkina M.A."/>
            <person name="Rosen B."/>
            <person name="Silverstein K.A."/>
            <person name="Tang H."/>
            <person name="Rombauts S."/>
            <person name="Zhao P.X."/>
            <person name="Zhou P."/>
            <person name="Barbe V."/>
            <person name="Bardou P."/>
            <person name="Bechner M."/>
            <person name="Bellec A."/>
            <person name="Berger A."/>
            <person name="Berges H."/>
            <person name="Bidwell S."/>
            <person name="Bisseling T."/>
            <person name="Choisne N."/>
            <person name="Couloux A."/>
            <person name="Denny R."/>
            <person name="Deshpande S."/>
            <person name="Dai X."/>
            <person name="Doyle J.J."/>
            <person name="Dudez A.M."/>
            <person name="Farmer A.D."/>
            <person name="Fouteau S."/>
            <person name="Franken C."/>
            <person name="Gibelin C."/>
            <person name="Gish J."/>
            <person name="Goldstein S."/>
            <person name="Gonzalez A.J."/>
            <person name="Green P.J."/>
            <person name="Hallab A."/>
            <person name="Hartog M."/>
            <person name="Hua A."/>
            <person name="Humphray S.J."/>
            <person name="Jeong D.H."/>
            <person name="Jing Y."/>
            <person name="Jocker A."/>
            <person name="Kenton S.M."/>
            <person name="Kim D.J."/>
            <person name="Klee K."/>
            <person name="Lai H."/>
            <person name="Lang C."/>
            <person name="Lin S."/>
            <person name="Macmil S.L."/>
            <person name="Magdelenat G."/>
            <person name="Matthews L."/>
            <person name="McCorrison J."/>
            <person name="Monaghan E.L."/>
            <person name="Mun J.H."/>
            <person name="Najar F.Z."/>
            <person name="Nicholson C."/>
            <person name="Noirot C."/>
            <person name="O'Bleness M."/>
            <person name="Paule C.R."/>
            <person name="Poulain J."/>
            <person name="Prion F."/>
            <person name="Qin B."/>
            <person name="Qu C."/>
            <person name="Retzel E.F."/>
            <person name="Riddle C."/>
            <person name="Sallet E."/>
            <person name="Samain S."/>
            <person name="Samson N."/>
            <person name="Sanders I."/>
            <person name="Saurat O."/>
            <person name="Scarpelli C."/>
            <person name="Schiex T."/>
            <person name="Segurens B."/>
            <person name="Severin A.J."/>
            <person name="Sherrier D.J."/>
            <person name="Shi R."/>
            <person name="Sims S."/>
            <person name="Singer S.R."/>
            <person name="Sinharoy S."/>
            <person name="Sterck L."/>
            <person name="Viollet A."/>
            <person name="Wang B.B."/>
            <person name="Wang K."/>
            <person name="Wang M."/>
            <person name="Wang X."/>
            <person name="Warfsmann J."/>
            <person name="Weissenbach J."/>
            <person name="White D.D."/>
            <person name="White J.D."/>
            <person name="Wiley G.B."/>
            <person name="Wincker P."/>
            <person name="Xing Y."/>
            <person name="Yang L."/>
            <person name="Yao Z."/>
            <person name="Ying F."/>
            <person name="Zhai J."/>
            <person name="Zhou L."/>
            <person name="Zuber A."/>
            <person name="Denarie J."/>
            <person name="Dixon R.A."/>
            <person name="May G.D."/>
            <person name="Schwartz D.C."/>
            <person name="Rogers J."/>
            <person name="Quetier F."/>
            <person name="Town C.D."/>
            <person name="Roe B.A."/>
        </authorList>
    </citation>
    <scope>NUCLEOTIDE SEQUENCE [LARGE SCALE GENOMIC DNA]</scope>
    <source>
        <strain evidence="2">A17</strain>
        <strain evidence="3 4">cv. Jemalong A17</strain>
    </source>
</reference>
<evidence type="ECO:0000256" key="1">
    <source>
        <dbReference type="SAM" id="Phobius"/>
    </source>
</evidence>
<protein>
    <submittedName>
        <fullName evidence="2">Transmembrane protein, putative</fullName>
    </submittedName>
</protein>